<dbReference type="Pfam" id="PF01872">
    <property type="entry name" value="RibD_C"/>
    <property type="match status" value="1"/>
</dbReference>
<dbReference type="InterPro" id="IPR024072">
    <property type="entry name" value="DHFR-like_dom_sf"/>
</dbReference>
<dbReference type="Proteomes" id="UP001055091">
    <property type="component" value="Unassembled WGS sequence"/>
</dbReference>
<dbReference type="GO" id="GO:0008703">
    <property type="term" value="F:5-amino-6-(5-phosphoribosylamino)uracil reductase activity"/>
    <property type="evidence" value="ECO:0007669"/>
    <property type="project" value="InterPro"/>
</dbReference>
<dbReference type="InterPro" id="IPR002734">
    <property type="entry name" value="RibDG_C"/>
</dbReference>
<dbReference type="AlphaFoldDB" id="A0AA37JL12"/>
<dbReference type="EMBL" id="BQNJ01000001">
    <property type="protein sequence ID" value="GKH01168.1"/>
    <property type="molecule type" value="Genomic_DNA"/>
</dbReference>
<feature type="domain" description="Bacterial bifunctional deaminase-reductase C-terminal" evidence="4">
    <location>
        <begin position="7"/>
        <end position="206"/>
    </location>
</feature>
<evidence type="ECO:0000259" key="4">
    <source>
        <dbReference type="Pfam" id="PF01872"/>
    </source>
</evidence>
<dbReference type="SUPFAM" id="SSF53597">
    <property type="entry name" value="Dihydrofolate reductase-like"/>
    <property type="match status" value="1"/>
</dbReference>
<dbReference type="GO" id="GO:0009231">
    <property type="term" value="P:riboflavin biosynthetic process"/>
    <property type="evidence" value="ECO:0007669"/>
    <property type="project" value="InterPro"/>
</dbReference>
<keyword evidence="2" id="KW-0521">NADP</keyword>
<evidence type="ECO:0000256" key="3">
    <source>
        <dbReference type="ARBA" id="ARBA00023002"/>
    </source>
</evidence>
<evidence type="ECO:0000313" key="6">
    <source>
        <dbReference type="Proteomes" id="UP001055091"/>
    </source>
</evidence>
<name>A0AA37JL12_9FIRM</name>
<reference evidence="5" key="1">
    <citation type="submission" date="2022-01" db="EMBL/GenBank/DDBJ databases">
        <title>Novel bile acid biosynthetic pathways are enriched in the microbiome of centenarians.</title>
        <authorList>
            <person name="Sato Y."/>
            <person name="Atarashi K."/>
            <person name="Plichta R.D."/>
            <person name="Arai Y."/>
            <person name="Sasajima S."/>
            <person name="Kearney M.S."/>
            <person name="Suda W."/>
            <person name="Takeshita K."/>
            <person name="Sasaki T."/>
            <person name="Okamoto S."/>
            <person name="Skelly N.A."/>
            <person name="Okamura Y."/>
            <person name="Vlamakis H."/>
            <person name="Li Y."/>
            <person name="Tanoue T."/>
            <person name="Takei H."/>
            <person name="Nittono H."/>
            <person name="Narushima S."/>
            <person name="Irie J."/>
            <person name="Itoh H."/>
            <person name="Moriya K."/>
            <person name="Sugiura Y."/>
            <person name="Suematsu M."/>
            <person name="Moritoki N."/>
            <person name="Shibata S."/>
            <person name="Littman R.D."/>
            <person name="Fischbach A.M."/>
            <person name="Uwamino Y."/>
            <person name="Inoue T."/>
            <person name="Honda A."/>
            <person name="Hattori M."/>
            <person name="Murai T."/>
            <person name="Xavier J.R."/>
            <person name="Hirose N."/>
            <person name="Honda K."/>
        </authorList>
    </citation>
    <scope>NUCLEOTIDE SEQUENCE</scope>
    <source>
        <strain evidence="5">CE91-St55</strain>
    </source>
</reference>
<gene>
    <name evidence="5" type="ORF">CE91St55_31490</name>
</gene>
<comment type="pathway">
    <text evidence="1">Cofactor biosynthesis; riboflavin biosynthesis.</text>
</comment>
<sequence length="227" mass="25629">MNNRPVTTLFMLMSVDGKITTGVSDELDVDKNFPCIKGVKEGLHQYYELEQMTDLWSFNTGRVQKKLGVNEKEFPSKSPVSFVLLDNHHLTEHGVRYFCEWSKEFVLITQNPVHPAFSVTADNLHIIKQDSLDLADALKVLEEEYGCKRLTIQSGGTLNGLFLRNKLIDYIDIVVAPVLIGGKDTSTLIDGSSITSMEELNLLGVLQLETCEVLEDSYIRLRYQVTK</sequence>
<proteinExistence type="predicted"/>
<protein>
    <recommendedName>
        <fullName evidence="4">Bacterial bifunctional deaminase-reductase C-terminal domain-containing protein</fullName>
    </recommendedName>
</protein>
<comment type="caution">
    <text evidence="5">The sequence shown here is derived from an EMBL/GenBank/DDBJ whole genome shotgun (WGS) entry which is preliminary data.</text>
</comment>
<organism evidence="5 6">
    <name type="scientific">Hungatella hathewayi</name>
    <dbReference type="NCBI Taxonomy" id="154046"/>
    <lineage>
        <taxon>Bacteria</taxon>
        <taxon>Bacillati</taxon>
        <taxon>Bacillota</taxon>
        <taxon>Clostridia</taxon>
        <taxon>Lachnospirales</taxon>
        <taxon>Lachnospiraceae</taxon>
        <taxon>Hungatella</taxon>
    </lineage>
</organism>
<evidence type="ECO:0000313" key="5">
    <source>
        <dbReference type="EMBL" id="GKH01168.1"/>
    </source>
</evidence>
<keyword evidence="3" id="KW-0560">Oxidoreductase</keyword>
<accession>A0AA37JL12</accession>
<evidence type="ECO:0000256" key="1">
    <source>
        <dbReference type="ARBA" id="ARBA00005104"/>
    </source>
</evidence>
<dbReference type="RefSeq" id="WP_118042028.1">
    <property type="nucleotide sequence ID" value="NZ_BQNJ01000001.1"/>
</dbReference>
<dbReference type="InterPro" id="IPR050765">
    <property type="entry name" value="Riboflavin_Biosynth_HTPR"/>
</dbReference>
<evidence type="ECO:0000256" key="2">
    <source>
        <dbReference type="ARBA" id="ARBA00022857"/>
    </source>
</evidence>
<dbReference type="PANTHER" id="PTHR38011:SF7">
    <property type="entry name" value="2,5-DIAMINO-6-RIBOSYLAMINO-4(3H)-PYRIMIDINONE 5'-PHOSPHATE REDUCTASE"/>
    <property type="match status" value="1"/>
</dbReference>
<dbReference type="Gene3D" id="3.40.430.10">
    <property type="entry name" value="Dihydrofolate Reductase, subunit A"/>
    <property type="match status" value="1"/>
</dbReference>
<dbReference type="PANTHER" id="PTHR38011">
    <property type="entry name" value="DIHYDROFOLATE REDUCTASE FAMILY PROTEIN (AFU_ORTHOLOGUE AFUA_8G06820)"/>
    <property type="match status" value="1"/>
</dbReference>